<feature type="domain" description="Solute-binding protein family 3/N-terminal" evidence="2">
    <location>
        <begin position="43"/>
        <end position="255"/>
    </location>
</feature>
<dbReference type="PANTHER" id="PTHR35936">
    <property type="entry name" value="MEMBRANE-BOUND LYTIC MUREIN TRANSGLYCOSYLASE F"/>
    <property type="match status" value="1"/>
</dbReference>
<proteinExistence type="predicted"/>
<evidence type="ECO:0000313" key="3">
    <source>
        <dbReference type="EMBL" id="MFO3667250.1"/>
    </source>
</evidence>
<sequence>MKKLLIGVLLAGLMTGCGSNNNTKDAKEAESADKLPGILADGKLTVATSADFAPYEFYEGEDIVGIDPEIVKAIGEKLKVDVEIKDMDFNNIIASIGSGRADIGAAGMTVDPKRLENVNFTDTYASSTQIFLIKKDSGIKSKDDLKDKTIGSQLGTVGNEIAEEEFDKVSAFAKYPDAVLALQNGKVDAILMDKTSAEKFLAANDDLEIMEADYESEDYAFAIGKEEDEAKEIINKAIKELQDDGTIEEIVKKYK</sequence>
<dbReference type="SUPFAM" id="SSF53850">
    <property type="entry name" value="Periplasmic binding protein-like II"/>
    <property type="match status" value="1"/>
</dbReference>
<protein>
    <submittedName>
        <fullName evidence="3">Transporter substrate-binding domain-containing protein</fullName>
    </submittedName>
</protein>
<dbReference type="RefSeq" id="WP_106459881.1">
    <property type="nucleotide sequence ID" value="NZ_JBGMEF010000019.1"/>
</dbReference>
<dbReference type="SMART" id="SM00062">
    <property type="entry name" value="PBPb"/>
    <property type="match status" value="1"/>
</dbReference>
<comment type="caution">
    <text evidence="3">The sequence shown here is derived from an EMBL/GenBank/DDBJ whole genome shotgun (WGS) entry which is preliminary data.</text>
</comment>
<gene>
    <name evidence="3" type="ORF">ACCQ42_05640</name>
</gene>
<dbReference type="Pfam" id="PF00497">
    <property type="entry name" value="SBP_bac_3"/>
    <property type="match status" value="1"/>
</dbReference>
<dbReference type="InterPro" id="IPR001638">
    <property type="entry name" value="Solute-binding_3/MltF_N"/>
</dbReference>
<dbReference type="EMBL" id="JBGMEF010000019">
    <property type="protein sequence ID" value="MFO3667250.1"/>
    <property type="molecule type" value="Genomic_DNA"/>
</dbReference>
<organism evidence="3 4">
    <name type="scientific">Anaerococcus kampingae</name>
    <dbReference type="NCBI Taxonomy" id="3115614"/>
    <lineage>
        <taxon>Bacteria</taxon>
        <taxon>Bacillati</taxon>
        <taxon>Bacillota</taxon>
        <taxon>Tissierellia</taxon>
        <taxon>Tissierellales</taxon>
        <taxon>Peptoniphilaceae</taxon>
        <taxon>Anaerococcus</taxon>
    </lineage>
</organism>
<reference evidence="3 4" key="1">
    <citation type="journal article" date="2025" name="Anaerobe">
        <title>Description of Anaerococcus kampingiae sp. nov., Anaerococcus groningensis sp. nov., Anaerococcus martiniensis sp. nov., and Anaerococcus cruorum sp. nov., isolated from human clinical specimens.</title>
        <authorList>
            <person name="Boiten K.E."/>
            <person name="Meijer J."/>
            <person name="van Wezel E.M."/>
            <person name="Veloo A.C.M."/>
        </authorList>
    </citation>
    <scope>NUCLEOTIDE SEQUENCE [LARGE SCALE GENOMIC DNA]</scope>
    <source>
        <strain evidence="3 4">ENR0874</strain>
    </source>
</reference>
<accession>A0ABW9MD52</accession>
<keyword evidence="1" id="KW-0732">Signal</keyword>
<evidence type="ECO:0000256" key="1">
    <source>
        <dbReference type="ARBA" id="ARBA00022729"/>
    </source>
</evidence>
<evidence type="ECO:0000313" key="4">
    <source>
        <dbReference type="Proteomes" id="UP001637994"/>
    </source>
</evidence>
<keyword evidence="4" id="KW-1185">Reference proteome</keyword>
<dbReference type="Gene3D" id="3.40.190.10">
    <property type="entry name" value="Periplasmic binding protein-like II"/>
    <property type="match status" value="2"/>
</dbReference>
<dbReference type="PROSITE" id="PS51257">
    <property type="entry name" value="PROKAR_LIPOPROTEIN"/>
    <property type="match status" value="1"/>
</dbReference>
<evidence type="ECO:0000259" key="2">
    <source>
        <dbReference type="SMART" id="SM00062"/>
    </source>
</evidence>
<name>A0ABW9MD52_9FIRM</name>
<dbReference type="PANTHER" id="PTHR35936:SF17">
    <property type="entry name" value="ARGININE-BINDING EXTRACELLULAR PROTEIN ARTP"/>
    <property type="match status" value="1"/>
</dbReference>
<dbReference type="Proteomes" id="UP001637994">
    <property type="component" value="Unassembled WGS sequence"/>
</dbReference>